<proteinExistence type="predicted"/>
<dbReference type="Proteomes" id="UP001589607">
    <property type="component" value="Unassembled WGS sequence"/>
</dbReference>
<dbReference type="RefSeq" id="WP_236456565.1">
    <property type="nucleotide sequence ID" value="NZ_CBCSGE010000011.1"/>
</dbReference>
<dbReference type="InterPro" id="IPR019734">
    <property type="entry name" value="TPR_rpt"/>
</dbReference>
<evidence type="ECO:0000313" key="2">
    <source>
        <dbReference type="Proteomes" id="UP001589607"/>
    </source>
</evidence>
<name>A0ABV5GKE8_9FLAO</name>
<reference evidence="1 2" key="1">
    <citation type="submission" date="2024-09" db="EMBL/GenBank/DDBJ databases">
        <authorList>
            <person name="Sun Q."/>
            <person name="Mori K."/>
        </authorList>
    </citation>
    <scope>NUCLEOTIDE SEQUENCE [LARGE SCALE GENOMIC DNA]</scope>
    <source>
        <strain evidence="1 2">CECT 7955</strain>
    </source>
</reference>
<comment type="caution">
    <text evidence="1">The sequence shown here is derived from an EMBL/GenBank/DDBJ whole genome shotgun (WGS) entry which is preliminary data.</text>
</comment>
<evidence type="ECO:0000313" key="1">
    <source>
        <dbReference type="EMBL" id="MFB9095848.1"/>
    </source>
</evidence>
<organism evidence="1 2">
    <name type="scientific">Flavobacterium jumunjinense</name>
    <dbReference type="NCBI Taxonomy" id="998845"/>
    <lineage>
        <taxon>Bacteria</taxon>
        <taxon>Pseudomonadati</taxon>
        <taxon>Bacteroidota</taxon>
        <taxon>Flavobacteriia</taxon>
        <taxon>Flavobacteriales</taxon>
        <taxon>Flavobacteriaceae</taxon>
        <taxon>Flavobacterium</taxon>
    </lineage>
</organism>
<dbReference type="SUPFAM" id="SSF48452">
    <property type="entry name" value="TPR-like"/>
    <property type="match status" value="1"/>
</dbReference>
<dbReference type="EMBL" id="JBHMEY010000010">
    <property type="protein sequence ID" value="MFB9095848.1"/>
    <property type="molecule type" value="Genomic_DNA"/>
</dbReference>
<dbReference type="InterPro" id="IPR011990">
    <property type="entry name" value="TPR-like_helical_dom_sf"/>
</dbReference>
<protein>
    <submittedName>
        <fullName evidence="1">Tetratricopeptide repeat protein</fullName>
    </submittedName>
</protein>
<keyword evidence="2" id="KW-1185">Reference proteome</keyword>
<accession>A0ABV5GKE8</accession>
<sequence>MSTYFRTGHIAIMFFLGLGAFSDTFKRSSYNFSREPVENDTMYLHEQRMDKYSWQLDSLIEVNPLQAELFSDKLSKKYKKETFFIEYKALAVFKQAKFEEALQLYKEIENPYSEFVGTKRNDNRNIALCFKNLKQYDSAVHYFKISSIDDNLYNLADCFILMKQKDSALFYFRKKLEGIKKSNNKIYQIKEMDFLRYKIDSLKKASR</sequence>
<gene>
    <name evidence="1" type="ORF">ACFFVF_04925</name>
</gene>
<dbReference type="Gene3D" id="1.25.40.10">
    <property type="entry name" value="Tetratricopeptide repeat domain"/>
    <property type="match status" value="1"/>
</dbReference>
<dbReference type="Pfam" id="PF13174">
    <property type="entry name" value="TPR_6"/>
    <property type="match status" value="1"/>
</dbReference>